<feature type="domain" description="HD-GYP" evidence="1">
    <location>
        <begin position="105"/>
        <end position="301"/>
    </location>
</feature>
<protein>
    <submittedName>
        <fullName evidence="2">HD domain protein</fullName>
    </submittedName>
</protein>
<dbReference type="SUPFAM" id="SSF109604">
    <property type="entry name" value="HD-domain/PDEase-like"/>
    <property type="match status" value="1"/>
</dbReference>
<accession>A0A0C1U6L1</accession>
<keyword evidence="3" id="KW-1185">Reference proteome</keyword>
<dbReference type="PANTHER" id="PTHR43155:SF2">
    <property type="entry name" value="CYCLIC DI-GMP PHOSPHODIESTERASE PA4108"/>
    <property type="match status" value="1"/>
</dbReference>
<organism evidence="2 3">
    <name type="scientific">Clostridium argentinense CDC 2741</name>
    <dbReference type="NCBI Taxonomy" id="1418104"/>
    <lineage>
        <taxon>Bacteria</taxon>
        <taxon>Bacillati</taxon>
        <taxon>Bacillota</taxon>
        <taxon>Clostridia</taxon>
        <taxon>Eubacteriales</taxon>
        <taxon>Clostridiaceae</taxon>
        <taxon>Clostridium</taxon>
    </lineage>
</organism>
<comment type="caution">
    <text evidence="2">The sequence shown here is derived from an EMBL/GenBank/DDBJ whole genome shotgun (WGS) entry which is preliminary data.</text>
</comment>
<gene>
    <name evidence="2" type="ORF">U732_3158</name>
</gene>
<dbReference type="SMART" id="SM00471">
    <property type="entry name" value="HDc"/>
    <property type="match status" value="1"/>
</dbReference>
<dbReference type="RefSeq" id="WP_039631644.1">
    <property type="nucleotide sequence ID" value="NZ_AYSO01000014.1"/>
</dbReference>
<dbReference type="Gene3D" id="1.10.3210.10">
    <property type="entry name" value="Hypothetical protein af1432"/>
    <property type="match status" value="1"/>
</dbReference>
<reference evidence="2 3" key="1">
    <citation type="journal article" date="2015" name="Infect. Genet. Evol.">
        <title>Genomic sequences of six botulinum neurotoxin-producing strains representing three clostridial species illustrate the mobility and diversity of botulinum neurotoxin genes.</title>
        <authorList>
            <person name="Smith T.J."/>
            <person name="Hill K.K."/>
            <person name="Xie G."/>
            <person name="Foley B.T."/>
            <person name="Williamson C.H."/>
            <person name="Foster J.T."/>
            <person name="Johnson S.L."/>
            <person name="Chertkov O."/>
            <person name="Teshima H."/>
            <person name="Gibbons H.S."/>
            <person name="Johnsky L.A."/>
            <person name="Karavis M.A."/>
            <person name="Smith L.A."/>
        </authorList>
    </citation>
    <scope>NUCLEOTIDE SEQUENCE [LARGE SCALE GENOMIC DNA]</scope>
    <source>
        <strain evidence="2 3">CDC 2741</strain>
    </source>
</reference>
<evidence type="ECO:0000313" key="2">
    <source>
        <dbReference type="EMBL" id="KIE47413.1"/>
    </source>
</evidence>
<name>A0A0C1U6L1_9CLOT</name>
<dbReference type="CDD" id="cd00077">
    <property type="entry name" value="HDc"/>
    <property type="match status" value="1"/>
</dbReference>
<evidence type="ECO:0000313" key="3">
    <source>
        <dbReference type="Proteomes" id="UP000031366"/>
    </source>
</evidence>
<dbReference type="PANTHER" id="PTHR43155">
    <property type="entry name" value="CYCLIC DI-GMP PHOSPHODIESTERASE PA4108-RELATED"/>
    <property type="match status" value="1"/>
</dbReference>
<dbReference type="InterPro" id="IPR003607">
    <property type="entry name" value="HD/PDEase_dom"/>
</dbReference>
<dbReference type="InterPro" id="IPR037522">
    <property type="entry name" value="HD_GYP_dom"/>
</dbReference>
<sequence length="352" mass="40197">MRLDFIGNVKENEVLGKTVFDNDGRILLRAGIKLTSQYISKLTQLGAYYIYIEDDRLGDIEADDPKFNMLKQDTMRCLNEVIKNVGVINKSNTKDCLVRVNELIEYILELGDVNKSLLDIKTHNNYTLLHSVDTGIMATFMGVALGLKKQELNNLAVGGVLHDIGKVKISPSIIDKKGPLSFEEFEEMKRHPIYGKEILMKNFNISRASIKAIEQHHEKIDGKGYPYGLKDKQISNYAKIVCVCDVYDAVSNNRSYRKKLLPNEAYELILAGSGTNFDKKIVNLFRRVFSVYPLGCCVKLSNDIEGYVIKQNENFPDRPVIRVLYDHESKLPIRFYEINLLEHRNLIIKSLV</sequence>
<dbReference type="EMBL" id="AYSO01000014">
    <property type="protein sequence ID" value="KIE47413.1"/>
    <property type="molecule type" value="Genomic_DNA"/>
</dbReference>
<dbReference type="STRING" id="29341.RSJ17_09465"/>
<dbReference type="AlphaFoldDB" id="A0A0C1U6L1"/>
<dbReference type="Pfam" id="PF13487">
    <property type="entry name" value="HD_5"/>
    <property type="match status" value="1"/>
</dbReference>
<dbReference type="Proteomes" id="UP000031366">
    <property type="component" value="Unassembled WGS sequence"/>
</dbReference>
<evidence type="ECO:0000259" key="1">
    <source>
        <dbReference type="PROSITE" id="PS51832"/>
    </source>
</evidence>
<dbReference type="PROSITE" id="PS51832">
    <property type="entry name" value="HD_GYP"/>
    <property type="match status" value="1"/>
</dbReference>
<dbReference type="OrthoDB" id="9804747at2"/>
<proteinExistence type="predicted"/>